<dbReference type="Gene3D" id="6.10.340.10">
    <property type="match status" value="1"/>
</dbReference>
<evidence type="ECO:0000256" key="13">
    <source>
        <dbReference type="ARBA" id="ARBA00023136"/>
    </source>
</evidence>
<evidence type="ECO:0000256" key="11">
    <source>
        <dbReference type="ARBA" id="ARBA00022989"/>
    </source>
</evidence>
<keyword evidence="4" id="KW-1003">Cell membrane</keyword>
<comment type="catalytic activity">
    <reaction evidence="1">
        <text>ATP + protein L-histidine = ADP + protein N-phospho-L-histidine.</text>
        <dbReference type="EC" id="2.7.13.3"/>
    </reaction>
</comment>
<dbReference type="EMBL" id="CP011058">
    <property type="protein sequence ID" value="AJY75432.1"/>
    <property type="molecule type" value="Genomic_DNA"/>
</dbReference>
<evidence type="ECO:0000313" key="17">
    <source>
        <dbReference type="EMBL" id="AJY75432.1"/>
    </source>
</evidence>
<dbReference type="GO" id="GO:0005886">
    <property type="term" value="C:plasma membrane"/>
    <property type="evidence" value="ECO:0007669"/>
    <property type="project" value="UniProtKB-SubCell"/>
</dbReference>
<keyword evidence="18" id="KW-1185">Reference proteome</keyword>
<evidence type="ECO:0000256" key="15">
    <source>
        <dbReference type="SAM" id="Phobius"/>
    </source>
</evidence>
<dbReference type="PANTHER" id="PTHR34220:SF11">
    <property type="entry name" value="SENSOR PROTEIN KINASE HPTS"/>
    <property type="match status" value="1"/>
</dbReference>
<dbReference type="Gene3D" id="3.30.450.20">
    <property type="entry name" value="PAS domain"/>
    <property type="match status" value="1"/>
</dbReference>
<keyword evidence="12" id="KW-0902">Two-component regulatory system</keyword>
<keyword evidence="10" id="KW-0067">ATP-binding</keyword>
<evidence type="ECO:0000256" key="5">
    <source>
        <dbReference type="ARBA" id="ARBA00022553"/>
    </source>
</evidence>
<keyword evidence="13 15" id="KW-0472">Membrane</keyword>
<dbReference type="PANTHER" id="PTHR34220">
    <property type="entry name" value="SENSOR HISTIDINE KINASE YPDA"/>
    <property type="match status" value="1"/>
</dbReference>
<dbReference type="SMART" id="SM00304">
    <property type="entry name" value="HAMP"/>
    <property type="match status" value="1"/>
</dbReference>
<evidence type="ECO:0000256" key="14">
    <source>
        <dbReference type="SAM" id="MobiDB-lite"/>
    </source>
</evidence>
<comment type="subcellular location">
    <subcellularLocation>
        <location evidence="2">Cell membrane</location>
        <topology evidence="2">Multi-pass membrane protein</topology>
    </subcellularLocation>
</comment>
<dbReference type="PROSITE" id="PS50885">
    <property type="entry name" value="HAMP"/>
    <property type="match status" value="1"/>
</dbReference>
<dbReference type="InterPro" id="IPR003660">
    <property type="entry name" value="HAMP_dom"/>
</dbReference>
<evidence type="ECO:0000256" key="1">
    <source>
        <dbReference type="ARBA" id="ARBA00000085"/>
    </source>
</evidence>
<dbReference type="Pfam" id="PF02743">
    <property type="entry name" value="dCache_1"/>
    <property type="match status" value="1"/>
</dbReference>
<dbReference type="Pfam" id="PF02518">
    <property type="entry name" value="HATPase_c"/>
    <property type="match status" value="1"/>
</dbReference>
<dbReference type="EC" id="2.7.13.3" evidence="3"/>
<keyword evidence="8" id="KW-0547">Nucleotide-binding</keyword>
<dbReference type="SMART" id="SM00387">
    <property type="entry name" value="HATPase_c"/>
    <property type="match status" value="1"/>
</dbReference>
<dbReference type="AlphaFoldDB" id="A0A0D5NK98"/>
<evidence type="ECO:0000256" key="3">
    <source>
        <dbReference type="ARBA" id="ARBA00012438"/>
    </source>
</evidence>
<evidence type="ECO:0000256" key="6">
    <source>
        <dbReference type="ARBA" id="ARBA00022679"/>
    </source>
</evidence>
<evidence type="ECO:0000256" key="10">
    <source>
        <dbReference type="ARBA" id="ARBA00022840"/>
    </source>
</evidence>
<keyword evidence="5" id="KW-0597">Phosphoprotein</keyword>
<keyword evidence="9" id="KW-0418">Kinase</keyword>
<evidence type="ECO:0000256" key="12">
    <source>
        <dbReference type="ARBA" id="ARBA00023012"/>
    </source>
</evidence>
<dbReference type="Proteomes" id="UP000032633">
    <property type="component" value="Chromosome"/>
</dbReference>
<name>A0A0D5NK98_9BACL</name>
<evidence type="ECO:0000259" key="16">
    <source>
        <dbReference type="PROSITE" id="PS50885"/>
    </source>
</evidence>
<feature type="domain" description="HAMP" evidence="16">
    <location>
        <begin position="321"/>
        <end position="373"/>
    </location>
</feature>
<keyword evidence="7 15" id="KW-0812">Transmembrane</keyword>
<dbReference type="InterPro" id="IPR050640">
    <property type="entry name" value="Bact_2-comp_sensor_kinase"/>
</dbReference>
<dbReference type="CDD" id="cd06225">
    <property type="entry name" value="HAMP"/>
    <property type="match status" value="1"/>
</dbReference>
<dbReference type="SUPFAM" id="SSF55874">
    <property type="entry name" value="ATPase domain of HSP90 chaperone/DNA topoisomerase II/histidine kinase"/>
    <property type="match status" value="1"/>
</dbReference>
<evidence type="ECO:0000313" key="18">
    <source>
        <dbReference type="Proteomes" id="UP000032633"/>
    </source>
</evidence>
<dbReference type="InterPro" id="IPR036890">
    <property type="entry name" value="HATPase_C_sf"/>
</dbReference>
<feature type="transmembrane region" description="Helical" evidence="15">
    <location>
        <begin position="300"/>
        <end position="320"/>
    </location>
</feature>
<gene>
    <name evidence="17" type="ORF">VN24_13710</name>
</gene>
<dbReference type="InterPro" id="IPR004358">
    <property type="entry name" value="Sig_transdc_His_kin-like_C"/>
</dbReference>
<dbReference type="KEGG" id="pbj:VN24_13710"/>
<dbReference type="Pfam" id="PF06580">
    <property type="entry name" value="His_kinase"/>
    <property type="match status" value="1"/>
</dbReference>
<dbReference type="PRINTS" id="PR00344">
    <property type="entry name" value="BCTRLSENSOR"/>
</dbReference>
<dbReference type="InterPro" id="IPR003594">
    <property type="entry name" value="HATPase_dom"/>
</dbReference>
<evidence type="ECO:0000256" key="7">
    <source>
        <dbReference type="ARBA" id="ARBA00022692"/>
    </source>
</evidence>
<accession>A0A0D5NK98</accession>
<evidence type="ECO:0000256" key="4">
    <source>
        <dbReference type="ARBA" id="ARBA00022475"/>
    </source>
</evidence>
<dbReference type="InterPro" id="IPR010559">
    <property type="entry name" value="Sig_transdc_His_kin_internal"/>
</dbReference>
<dbReference type="GO" id="GO:0005524">
    <property type="term" value="F:ATP binding"/>
    <property type="evidence" value="ECO:0007669"/>
    <property type="project" value="UniProtKB-KW"/>
</dbReference>
<organism evidence="17 18">
    <name type="scientific">Paenibacillus beijingensis</name>
    <dbReference type="NCBI Taxonomy" id="1126833"/>
    <lineage>
        <taxon>Bacteria</taxon>
        <taxon>Bacillati</taxon>
        <taxon>Bacillota</taxon>
        <taxon>Bacilli</taxon>
        <taxon>Bacillales</taxon>
        <taxon>Paenibacillaceae</taxon>
        <taxon>Paenibacillus</taxon>
    </lineage>
</organism>
<dbReference type="InterPro" id="IPR033479">
    <property type="entry name" value="dCache_1"/>
</dbReference>
<dbReference type="STRING" id="1126833.VN24_13710"/>
<reference evidence="17 18" key="1">
    <citation type="journal article" date="2015" name="J. Biotechnol.">
        <title>Complete genome sequence of Paenibacillus beijingensis 7188(T) (=DSM 24997(T)), a novel rhizobacterium from jujube garden soil.</title>
        <authorList>
            <person name="Kwak Y."/>
            <person name="Shin J.H."/>
        </authorList>
    </citation>
    <scope>NUCLEOTIDE SEQUENCE [LARGE SCALE GENOMIC DNA]</scope>
    <source>
        <strain evidence="17 18">DSM 24997</strain>
    </source>
</reference>
<dbReference type="GO" id="GO:0000155">
    <property type="term" value="F:phosphorelay sensor kinase activity"/>
    <property type="evidence" value="ECO:0007669"/>
    <property type="project" value="InterPro"/>
</dbReference>
<keyword evidence="6" id="KW-0808">Transferase</keyword>
<dbReference type="Gene3D" id="3.30.565.10">
    <property type="entry name" value="Histidine kinase-like ATPase, C-terminal domain"/>
    <property type="match status" value="1"/>
</dbReference>
<dbReference type="PATRIC" id="fig|1126833.4.peg.2989"/>
<keyword evidence="11 15" id="KW-1133">Transmembrane helix</keyword>
<evidence type="ECO:0000256" key="8">
    <source>
        <dbReference type="ARBA" id="ARBA00022741"/>
    </source>
</evidence>
<dbReference type="RefSeq" id="WP_045670861.1">
    <property type="nucleotide sequence ID" value="NZ_CP011058.1"/>
</dbReference>
<sequence>MIVLRWKKYRDWRLKPKLLVFAAVFILGSLYSVTFISYTKYTEDFESQSSDSVQQIIGQVSYNIDTYLDDLNRLSLALYMNDFVMEALEDEDGGSALSRLQKRRLIEEFLDQMMIYPRGDINRVFIITNTIYSSGRIQVDIDDSGLFKQFGWYKQALVSPEPIFVPAHMQQMVNNRGPKVFSIVRQLRSTRNSDKVLGVIKVDANYTGIENIVRKVNMGAYGGLFIIDNKETVIYGSTGKLEAVHFYRSIQQSGQKTLKVDYNGEPYLLNSTLLPRSDWTIVAVNSLTELNAKATKTRNFGLWMALACAALAFCVLWWFLQKFLRPLLNVVRLMRTVERGDLNVRFPDKRGDEVGYLGLSFNALVSRIRTMLEENTQLVKQVYETELLQKEAQVLALHSQIKPHFIFNTLNMISLQMQMGKTDKSIGHIQQLSSILRSMTRSDKDITLQREIELLRAYLSIQSGRYEGRLDYEIDIDPSLSQVNVPALLFQPIVENAVIHGCETKRGKTTVRIASRETDSKLLFVIEDTGIGMDEETLERVRHKLALSEDAEHPAAHEAGHPAEHAAEHPAAHEPSRSGTGIGLLNVNKRIKLKYGAGYGLTVDSTLHEGTAVTVALPKPGREWRSYDV</sequence>
<feature type="compositionally biased region" description="Basic and acidic residues" evidence="14">
    <location>
        <begin position="550"/>
        <end position="576"/>
    </location>
</feature>
<reference evidence="18" key="2">
    <citation type="submission" date="2015-03" db="EMBL/GenBank/DDBJ databases">
        <title>Genome sequence of Paenibacillus beijingensis strain DSM 24997T.</title>
        <authorList>
            <person name="Kwak Y."/>
            <person name="Shin J.-H."/>
        </authorList>
    </citation>
    <scope>NUCLEOTIDE SEQUENCE [LARGE SCALE GENOMIC DNA]</scope>
    <source>
        <strain evidence="18">DSM 24997</strain>
    </source>
</reference>
<evidence type="ECO:0000256" key="9">
    <source>
        <dbReference type="ARBA" id="ARBA00022777"/>
    </source>
</evidence>
<dbReference type="HOGENOM" id="CLU_020473_6_1_9"/>
<proteinExistence type="predicted"/>
<protein>
    <recommendedName>
        <fullName evidence="3">histidine kinase</fullName>
        <ecNumber evidence="3">2.7.13.3</ecNumber>
    </recommendedName>
</protein>
<dbReference type="Pfam" id="PF00672">
    <property type="entry name" value="HAMP"/>
    <property type="match status" value="1"/>
</dbReference>
<dbReference type="SUPFAM" id="SSF158472">
    <property type="entry name" value="HAMP domain-like"/>
    <property type="match status" value="1"/>
</dbReference>
<feature type="region of interest" description="Disordered" evidence="14">
    <location>
        <begin position="550"/>
        <end position="581"/>
    </location>
</feature>
<evidence type="ECO:0000256" key="2">
    <source>
        <dbReference type="ARBA" id="ARBA00004651"/>
    </source>
</evidence>